<gene>
    <name evidence="2" type="ORF">GCM10010405_38020</name>
</gene>
<evidence type="ECO:0000256" key="1">
    <source>
        <dbReference type="SAM" id="MobiDB-lite"/>
    </source>
</evidence>
<dbReference type="Pfam" id="PF19655">
    <property type="entry name" value="DUF6158"/>
    <property type="match status" value="1"/>
</dbReference>
<reference evidence="2 3" key="1">
    <citation type="journal article" date="2019" name="Int. J. Syst. Evol. Microbiol.">
        <title>The Global Catalogue of Microorganisms (GCM) 10K type strain sequencing project: providing services to taxonomists for standard genome sequencing and annotation.</title>
        <authorList>
            <consortium name="The Broad Institute Genomics Platform"/>
            <consortium name="The Broad Institute Genome Sequencing Center for Infectious Disease"/>
            <person name="Wu L."/>
            <person name="Ma J."/>
        </authorList>
    </citation>
    <scope>NUCLEOTIDE SEQUENCE [LARGE SCALE GENOMIC DNA]</scope>
    <source>
        <strain evidence="2 3">JCM 6305</strain>
    </source>
</reference>
<dbReference type="EMBL" id="BAAASZ010000026">
    <property type="protein sequence ID" value="GAA2450734.1"/>
    <property type="molecule type" value="Genomic_DNA"/>
</dbReference>
<accession>A0ABN3K9V1</accession>
<dbReference type="RefSeq" id="WP_344324639.1">
    <property type="nucleotide sequence ID" value="NZ_BAAASZ010000026.1"/>
</dbReference>
<proteinExistence type="predicted"/>
<protein>
    <submittedName>
        <fullName evidence="2">Uncharacterized protein</fullName>
    </submittedName>
</protein>
<evidence type="ECO:0000313" key="2">
    <source>
        <dbReference type="EMBL" id="GAA2450734.1"/>
    </source>
</evidence>
<sequence length="77" mass="8828">MERELGIDPGRLSDSELLEELQSLHRTRHDTLLHGSSDALAAHTRRTEQLENEYLRRHPNRAVSAGRTREGARARTE</sequence>
<name>A0ABN3K9V1_9ACTN</name>
<keyword evidence="3" id="KW-1185">Reference proteome</keyword>
<dbReference type="Proteomes" id="UP001501638">
    <property type="component" value="Unassembled WGS sequence"/>
</dbReference>
<feature type="compositionally biased region" description="Basic and acidic residues" evidence="1">
    <location>
        <begin position="67"/>
        <end position="77"/>
    </location>
</feature>
<comment type="caution">
    <text evidence="2">The sequence shown here is derived from an EMBL/GenBank/DDBJ whole genome shotgun (WGS) entry which is preliminary data.</text>
</comment>
<feature type="region of interest" description="Disordered" evidence="1">
    <location>
        <begin position="57"/>
        <end position="77"/>
    </location>
</feature>
<dbReference type="InterPro" id="IPR046156">
    <property type="entry name" value="DUF6158"/>
</dbReference>
<organism evidence="2 3">
    <name type="scientific">Streptomyces macrosporus</name>
    <dbReference type="NCBI Taxonomy" id="44032"/>
    <lineage>
        <taxon>Bacteria</taxon>
        <taxon>Bacillati</taxon>
        <taxon>Actinomycetota</taxon>
        <taxon>Actinomycetes</taxon>
        <taxon>Kitasatosporales</taxon>
        <taxon>Streptomycetaceae</taxon>
        <taxon>Streptomyces</taxon>
    </lineage>
</organism>
<evidence type="ECO:0000313" key="3">
    <source>
        <dbReference type="Proteomes" id="UP001501638"/>
    </source>
</evidence>